<keyword evidence="3" id="KW-1133">Transmembrane helix</keyword>
<feature type="compositionally biased region" description="Low complexity" evidence="2">
    <location>
        <begin position="281"/>
        <end position="309"/>
    </location>
</feature>
<feature type="transmembrane region" description="Helical" evidence="3">
    <location>
        <begin position="141"/>
        <end position="161"/>
    </location>
</feature>
<protein>
    <submittedName>
        <fullName evidence="4">Uncharacterized protein</fullName>
    </submittedName>
</protein>
<gene>
    <name evidence="4" type="ORF">CTOB1V02_LOCUS7202</name>
</gene>
<feature type="compositionally biased region" description="Basic residues" evidence="2">
    <location>
        <begin position="1"/>
        <end position="10"/>
    </location>
</feature>
<dbReference type="InterPro" id="IPR036869">
    <property type="entry name" value="J_dom_sf"/>
</dbReference>
<keyword evidence="1" id="KW-0175">Coiled coil</keyword>
<dbReference type="SUPFAM" id="SSF46565">
    <property type="entry name" value="Chaperone J-domain"/>
    <property type="match status" value="1"/>
</dbReference>
<evidence type="ECO:0000256" key="2">
    <source>
        <dbReference type="SAM" id="MobiDB-lite"/>
    </source>
</evidence>
<proteinExistence type="predicted"/>
<reference evidence="4" key="1">
    <citation type="submission" date="2020-11" db="EMBL/GenBank/DDBJ databases">
        <authorList>
            <person name="Tran Van P."/>
        </authorList>
    </citation>
    <scope>NUCLEOTIDE SEQUENCE</scope>
</reference>
<dbReference type="AlphaFoldDB" id="A0A7R8ZMD8"/>
<feature type="compositionally biased region" description="Basic and acidic residues" evidence="2">
    <location>
        <begin position="270"/>
        <end position="279"/>
    </location>
</feature>
<keyword evidence="3" id="KW-0472">Membrane</keyword>
<evidence type="ECO:0000313" key="4">
    <source>
        <dbReference type="EMBL" id="CAD7229330.1"/>
    </source>
</evidence>
<keyword evidence="3" id="KW-0812">Transmembrane</keyword>
<evidence type="ECO:0000256" key="1">
    <source>
        <dbReference type="SAM" id="Coils"/>
    </source>
</evidence>
<sequence>MASTRRVTKLRTKDRSLAGSAVEAGENQNESFIRVNEAYTVLKNQKSRAAYDAQLSRRQSIRYSWGDDIIREAMKRQGEQQHGFHEEGFQHEGFRRGGFQHEGFRHGGFREEFQQGGFRQQQHSWFGGQPFDMDLRMRKLGVFHGAVVNVTLVIVVCVCLYRHRERKKNAPVMEESLGMSPNLVKFLAFLCRKEQIRKTSAWDHKLQRQIEQIRALENALMEAASDYEQEEEEEQPTEQEVDAAIEAYEDVMMMTTEQDKNGDEEEDKEEAARLSDDGPHSTGSTISMHLSSSSDSSTPSTISIYSSTDSESEVEHQENVVVVESDDSGVELQRSPTISIYSSSSEDEDEENAAGSEDSGMNLEEPFPTDPEDVE</sequence>
<dbReference type="EMBL" id="OB662007">
    <property type="protein sequence ID" value="CAD7229330.1"/>
    <property type="molecule type" value="Genomic_DNA"/>
</dbReference>
<organism evidence="4">
    <name type="scientific">Cyprideis torosa</name>
    <dbReference type="NCBI Taxonomy" id="163714"/>
    <lineage>
        <taxon>Eukaryota</taxon>
        <taxon>Metazoa</taxon>
        <taxon>Ecdysozoa</taxon>
        <taxon>Arthropoda</taxon>
        <taxon>Crustacea</taxon>
        <taxon>Oligostraca</taxon>
        <taxon>Ostracoda</taxon>
        <taxon>Podocopa</taxon>
        <taxon>Podocopida</taxon>
        <taxon>Cytherocopina</taxon>
        <taxon>Cytheroidea</taxon>
        <taxon>Cytherideidae</taxon>
        <taxon>Cyprideis</taxon>
    </lineage>
</organism>
<feature type="coiled-coil region" evidence="1">
    <location>
        <begin position="206"/>
        <end position="233"/>
    </location>
</feature>
<feature type="region of interest" description="Disordered" evidence="2">
    <location>
        <begin position="1"/>
        <end position="26"/>
    </location>
</feature>
<accession>A0A7R8ZMD8</accession>
<evidence type="ECO:0000256" key="3">
    <source>
        <dbReference type="SAM" id="Phobius"/>
    </source>
</evidence>
<feature type="region of interest" description="Disordered" evidence="2">
    <location>
        <begin position="258"/>
        <end position="375"/>
    </location>
</feature>
<name>A0A7R8ZMD8_9CRUS</name>
<dbReference type="Gene3D" id="1.10.287.110">
    <property type="entry name" value="DnaJ domain"/>
    <property type="match status" value="1"/>
</dbReference>